<evidence type="ECO:0000313" key="3">
    <source>
        <dbReference type="Proteomes" id="UP001597369"/>
    </source>
</evidence>
<comment type="caution">
    <text evidence="2">The sequence shown here is derived from an EMBL/GenBank/DDBJ whole genome shotgun (WGS) entry which is preliminary data.</text>
</comment>
<keyword evidence="3" id="KW-1185">Reference proteome</keyword>
<dbReference type="RefSeq" id="WP_377469468.1">
    <property type="nucleotide sequence ID" value="NZ_JBHUHV010000022.1"/>
</dbReference>
<name>A0ABW4WWT2_9BACT</name>
<reference evidence="3" key="1">
    <citation type="journal article" date="2019" name="Int. J. Syst. Evol. Microbiol.">
        <title>The Global Catalogue of Microorganisms (GCM) 10K type strain sequencing project: providing services to taxonomists for standard genome sequencing and annotation.</title>
        <authorList>
            <consortium name="The Broad Institute Genomics Platform"/>
            <consortium name="The Broad Institute Genome Sequencing Center for Infectious Disease"/>
            <person name="Wu L."/>
            <person name="Ma J."/>
        </authorList>
    </citation>
    <scope>NUCLEOTIDE SEQUENCE [LARGE SCALE GENOMIC DNA]</scope>
    <source>
        <strain evidence="3">JCM 16545</strain>
    </source>
</reference>
<sequence length="227" mass="25829">MKQERKLLRQMILAFLLLLPLTTVLAQTEEPFDGPDEINTAHSHVIKIHPLRIGEITASYEKQRTSRVTNEFGMSYIYKSYTRDVWAPKGENVFGVGMFSSQRHYTSKKHDTPFGFYHGPVFGYRFIKFEEGVFDLSEDAPDRRYVGRLYQNAMDLSYQVGGQFQMGNHLTMEISGLLGGRVKYAYSKGARELITNNIIGYVLTSDESSAVMITPLPQLVLSVGYSF</sequence>
<feature type="chain" id="PRO_5046597659" evidence="1">
    <location>
        <begin position="27"/>
        <end position="227"/>
    </location>
</feature>
<dbReference type="EMBL" id="JBHUHV010000022">
    <property type="protein sequence ID" value="MFD2066658.1"/>
    <property type="molecule type" value="Genomic_DNA"/>
</dbReference>
<keyword evidence="2" id="KW-0547">Nucleotide-binding</keyword>
<organism evidence="2 3">
    <name type="scientific">Pontibacter silvestris</name>
    <dbReference type="NCBI Taxonomy" id="2305183"/>
    <lineage>
        <taxon>Bacteria</taxon>
        <taxon>Pseudomonadati</taxon>
        <taxon>Bacteroidota</taxon>
        <taxon>Cytophagia</taxon>
        <taxon>Cytophagales</taxon>
        <taxon>Hymenobacteraceae</taxon>
        <taxon>Pontibacter</taxon>
    </lineage>
</organism>
<dbReference type="GO" id="GO:0005524">
    <property type="term" value="F:ATP binding"/>
    <property type="evidence" value="ECO:0007669"/>
    <property type="project" value="UniProtKB-KW"/>
</dbReference>
<gene>
    <name evidence="2" type="ORF">ACFSKU_07155</name>
</gene>
<keyword evidence="1" id="KW-0732">Signal</keyword>
<dbReference type="Proteomes" id="UP001597369">
    <property type="component" value="Unassembled WGS sequence"/>
</dbReference>
<feature type="signal peptide" evidence="1">
    <location>
        <begin position="1"/>
        <end position="26"/>
    </location>
</feature>
<evidence type="ECO:0000256" key="1">
    <source>
        <dbReference type="SAM" id="SignalP"/>
    </source>
</evidence>
<accession>A0ABW4WWT2</accession>
<keyword evidence="2" id="KW-0067">ATP-binding</keyword>
<protein>
    <submittedName>
        <fullName evidence="2">ABC transporter ATP-binding protein</fullName>
    </submittedName>
</protein>
<proteinExistence type="predicted"/>
<evidence type="ECO:0000313" key="2">
    <source>
        <dbReference type="EMBL" id="MFD2066658.1"/>
    </source>
</evidence>